<evidence type="ECO:0000256" key="7">
    <source>
        <dbReference type="ARBA" id="ARBA00060685"/>
    </source>
</evidence>
<keyword evidence="5" id="KW-0173">Coenzyme A biosynthesis</keyword>
<proteinExistence type="inferred from homology"/>
<dbReference type="GO" id="GO:0071513">
    <property type="term" value="C:phosphopantothenoylcysteine decarboxylase complex"/>
    <property type="evidence" value="ECO:0007669"/>
    <property type="project" value="TreeGrafter"/>
</dbReference>
<dbReference type="GO" id="GO:0010181">
    <property type="term" value="F:FMN binding"/>
    <property type="evidence" value="ECO:0007669"/>
    <property type="project" value="TreeGrafter"/>
</dbReference>
<accession>A0AAD7PS72</accession>
<comment type="caution">
    <text evidence="10">The sequence shown here is derived from an EMBL/GenBank/DDBJ whole genome shotgun (WGS) entry which is preliminary data.</text>
</comment>
<protein>
    <recommendedName>
        <fullName evidence="8">phosphopantothenoylcysteine decarboxylase</fullName>
        <ecNumber evidence="8">4.1.1.36</ecNumber>
    </recommendedName>
</protein>
<evidence type="ECO:0000313" key="10">
    <source>
        <dbReference type="EMBL" id="KAJ7966296.1"/>
    </source>
</evidence>
<gene>
    <name evidence="10" type="ORF">O6P43_015788</name>
</gene>
<dbReference type="EC" id="4.1.1.36" evidence="8"/>
<dbReference type="Proteomes" id="UP001163823">
    <property type="component" value="Chromosome 6"/>
</dbReference>
<dbReference type="AlphaFoldDB" id="A0AAD7PS72"/>
<evidence type="ECO:0000313" key="11">
    <source>
        <dbReference type="Proteomes" id="UP001163823"/>
    </source>
</evidence>
<feature type="domain" description="Flavoprotein" evidence="9">
    <location>
        <begin position="24"/>
        <end position="179"/>
    </location>
</feature>
<keyword evidence="11" id="KW-1185">Reference proteome</keyword>
<name>A0AAD7PS72_QUISA</name>
<dbReference type="Gene3D" id="3.40.50.1950">
    <property type="entry name" value="Flavin prenyltransferase-like"/>
    <property type="match status" value="1"/>
</dbReference>
<evidence type="ECO:0000256" key="1">
    <source>
        <dbReference type="ARBA" id="ARBA00001917"/>
    </source>
</evidence>
<dbReference type="InterPro" id="IPR036551">
    <property type="entry name" value="Flavin_trans-like"/>
</dbReference>
<dbReference type="InterPro" id="IPR003382">
    <property type="entry name" value="Flavoprotein"/>
</dbReference>
<evidence type="ECO:0000256" key="5">
    <source>
        <dbReference type="ARBA" id="ARBA00022993"/>
    </source>
</evidence>
<keyword evidence="3" id="KW-0288">FMN</keyword>
<comment type="pathway">
    <text evidence="7">Cofactor biosynthesis; coenzyme A biosynthesis; CoA from (R)-pantothenate: step 3/5.</text>
</comment>
<evidence type="ECO:0000256" key="2">
    <source>
        <dbReference type="ARBA" id="ARBA00022604"/>
    </source>
</evidence>
<evidence type="ECO:0000256" key="8">
    <source>
        <dbReference type="ARBA" id="ARBA00066422"/>
    </source>
</evidence>
<dbReference type="KEGG" id="qsa:O6P43_015788"/>
<evidence type="ECO:0000256" key="3">
    <source>
        <dbReference type="ARBA" id="ARBA00022643"/>
    </source>
</evidence>
<evidence type="ECO:0000259" key="9">
    <source>
        <dbReference type="Pfam" id="PF02441"/>
    </source>
</evidence>
<dbReference type="PANTHER" id="PTHR14359:SF6">
    <property type="entry name" value="PHOSPHOPANTOTHENOYLCYSTEINE DECARBOXYLASE"/>
    <property type="match status" value="1"/>
</dbReference>
<comment type="similarity">
    <text evidence="6">Belongs to the HFCD (homooligomeric flavin containing Cys decarboxylase) superfamily.</text>
</comment>
<sequence length="212" mass="23519">MEYTGPSTAYRESMQLNAPPRKPRILLAACGSVAALKFTNLCRCFSEWAEVRAVLTKASLNYIDGATLPKDVISYTDKVDWLSWKKIGDSVLHIELSRWADIMIVAPLSVNTLGKIAGGLCDNLLTSIVRAWDNSKPLLVAPAMKTFMWNNHFTGQHLRTIDELGISLIQPLKKRLASGEHGNDAMAEPSLISSTVRLLMDQKLNQVVMMFS</sequence>
<evidence type="ECO:0000256" key="6">
    <source>
        <dbReference type="ARBA" id="ARBA00038350"/>
    </source>
</evidence>
<keyword evidence="4" id="KW-0456">Lyase</keyword>
<dbReference type="GO" id="GO:0015937">
    <property type="term" value="P:coenzyme A biosynthetic process"/>
    <property type="evidence" value="ECO:0007669"/>
    <property type="project" value="UniProtKB-KW"/>
</dbReference>
<comment type="cofactor">
    <cofactor evidence="1">
        <name>FMN</name>
        <dbReference type="ChEBI" id="CHEBI:58210"/>
    </cofactor>
</comment>
<dbReference type="GO" id="GO:0004633">
    <property type="term" value="F:phosphopantothenoylcysteine decarboxylase activity"/>
    <property type="evidence" value="ECO:0007669"/>
    <property type="project" value="UniProtKB-EC"/>
</dbReference>
<dbReference type="EMBL" id="JARAOO010000006">
    <property type="protein sequence ID" value="KAJ7966296.1"/>
    <property type="molecule type" value="Genomic_DNA"/>
</dbReference>
<keyword evidence="4" id="KW-0210">Decarboxylase</keyword>
<keyword evidence="3" id="KW-0285">Flavoprotein</keyword>
<reference evidence="10" key="1">
    <citation type="journal article" date="2023" name="Science">
        <title>Elucidation of the pathway for biosynthesis of saponin adjuvants from the soapbark tree.</title>
        <authorList>
            <person name="Reed J."/>
            <person name="Orme A."/>
            <person name="El-Demerdash A."/>
            <person name="Owen C."/>
            <person name="Martin L.B.B."/>
            <person name="Misra R.C."/>
            <person name="Kikuchi S."/>
            <person name="Rejzek M."/>
            <person name="Martin A.C."/>
            <person name="Harkess A."/>
            <person name="Leebens-Mack J."/>
            <person name="Louveau T."/>
            <person name="Stephenson M.J."/>
            <person name="Osbourn A."/>
        </authorList>
    </citation>
    <scope>NUCLEOTIDE SEQUENCE</scope>
    <source>
        <strain evidence="10">S10</strain>
    </source>
</reference>
<dbReference type="SUPFAM" id="SSF52507">
    <property type="entry name" value="Homo-oligomeric flavin-containing Cys decarboxylases, HFCD"/>
    <property type="match status" value="1"/>
</dbReference>
<organism evidence="10 11">
    <name type="scientific">Quillaja saponaria</name>
    <name type="common">Soap bark tree</name>
    <dbReference type="NCBI Taxonomy" id="32244"/>
    <lineage>
        <taxon>Eukaryota</taxon>
        <taxon>Viridiplantae</taxon>
        <taxon>Streptophyta</taxon>
        <taxon>Embryophyta</taxon>
        <taxon>Tracheophyta</taxon>
        <taxon>Spermatophyta</taxon>
        <taxon>Magnoliopsida</taxon>
        <taxon>eudicotyledons</taxon>
        <taxon>Gunneridae</taxon>
        <taxon>Pentapetalae</taxon>
        <taxon>rosids</taxon>
        <taxon>fabids</taxon>
        <taxon>Fabales</taxon>
        <taxon>Quillajaceae</taxon>
        <taxon>Quillaja</taxon>
    </lineage>
</organism>
<evidence type="ECO:0000256" key="4">
    <source>
        <dbReference type="ARBA" id="ARBA00022793"/>
    </source>
</evidence>
<dbReference type="PANTHER" id="PTHR14359">
    <property type="entry name" value="HOMO-OLIGOMERIC FLAVIN CONTAINING CYS DECARBOXYLASE FAMILY"/>
    <property type="match status" value="1"/>
</dbReference>
<keyword evidence="2" id="KW-0341">Growth regulation</keyword>
<dbReference type="Pfam" id="PF02441">
    <property type="entry name" value="Flavoprotein"/>
    <property type="match status" value="1"/>
</dbReference>